<dbReference type="Proteomes" id="UP001430700">
    <property type="component" value="Unassembled WGS sequence"/>
</dbReference>
<feature type="chain" id="PRO_5046977871" description="Ig-like domain-containing protein" evidence="1">
    <location>
        <begin position="26"/>
        <end position="239"/>
    </location>
</feature>
<evidence type="ECO:0000313" key="2">
    <source>
        <dbReference type="EMBL" id="MCC9017632.1"/>
    </source>
</evidence>
<feature type="signal peptide" evidence="1">
    <location>
        <begin position="1"/>
        <end position="25"/>
    </location>
</feature>
<keyword evidence="1" id="KW-0732">Signal</keyword>
<dbReference type="RefSeq" id="WP_229999109.1">
    <property type="nucleotide sequence ID" value="NZ_JAJJMN010000001.1"/>
</dbReference>
<gene>
    <name evidence="2" type="ORF">LNQ34_07600</name>
</gene>
<sequence length="239" mass="25862">MKQKLLLLIPSLCTLLFGSCSSTDAVTCYLPTAEISSNSPLVPGATLELETPFNDGFEVKYNWSGPNNFQSNLQNPIIKNVTSAMAGEYTLKTTKGICESIESKLLVEVNAPNIPCTTNKNTIVFTGSFAPIKFNSVSTSNRTDNFTMTASSSQGDLRIEFANDVKPVPGIYTICSSCPTSFMEKNEVCVSFNYLDLARAREGVVYISSSNGKLTAAFCNVIFKPSSFTLNASTTITEN</sequence>
<name>A0ABS8LYH6_9FLAO</name>
<evidence type="ECO:0008006" key="4">
    <source>
        <dbReference type="Google" id="ProtNLM"/>
    </source>
</evidence>
<dbReference type="PROSITE" id="PS51257">
    <property type="entry name" value="PROKAR_LIPOPROTEIN"/>
    <property type="match status" value="1"/>
</dbReference>
<dbReference type="InterPro" id="IPR013783">
    <property type="entry name" value="Ig-like_fold"/>
</dbReference>
<dbReference type="Gene3D" id="2.60.40.10">
    <property type="entry name" value="Immunoglobulins"/>
    <property type="match status" value="1"/>
</dbReference>
<dbReference type="EMBL" id="JAJJMN010000001">
    <property type="protein sequence ID" value="MCC9017632.1"/>
    <property type="molecule type" value="Genomic_DNA"/>
</dbReference>
<reference evidence="2" key="1">
    <citation type="submission" date="2021-11" db="EMBL/GenBank/DDBJ databases">
        <title>Description of novel Flavobacterium species.</title>
        <authorList>
            <person name="Saticioglu I.B."/>
            <person name="Ay H."/>
            <person name="Altun S."/>
            <person name="Duman M."/>
        </authorList>
    </citation>
    <scope>NUCLEOTIDE SEQUENCE</scope>
    <source>
        <strain evidence="2">F-126</strain>
    </source>
</reference>
<protein>
    <recommendedName>
        <fullName evidence="4">Ig-like domain-containing protein</fullName>
    </recommendedName>
</protein>
<accession>A0ABS8LYH6</accession>
<evidence type="ECO:0000313" key="3">
    <source>
        <dbReference type="Proteomes" id="UP001430700"/>
    </source>
</evidence>
<keyword evidence="3" id="KW-1185">Reference proteome</keyword>
<comment type="caution">
    <text evidence="2">The sequence shown here is derived from an EMBL/GenBank/DDBJ whole genome shotgun (WGS) entry which is preliminary data.</text>
</comment>
<evidence type="ECO:0000256" key="1">
    <source>
        <dbReference type="SAM" id="SignalP"/>
    </source>
</evidence>
<proteinExistence type="predicted"/>
<organism evidence="2 3">
    <name type="scientific">Flavobacterium lipolyticum</name>
    <dbReference type="NCBI Taxonomy" id="2893754"/>
    <lineage>
        <taxon>Bacteria</taxon>
        <taxon>Pseudomonadati</taxon>
        <taxon>Bacteroidota</taxon>
        <taxon>Flavobacteriia</taxon>
        <taxon>Flavobacteriales</taxon>
        <taxon>Flavobacteriaceae</taxon>
        <taxon>Flavobacterium</taxon>
    </lineage>
</organism>